<dbReference type="Proteomes" id="UP001372834">
    <property type="component" value="Unassembled WGS sequence"/>
</dbReference>
<evidence type="ECO:0000313" key="10">
    <source>
        <dbReference type="Proteomes" id="UP001372834"/>
    </source>
</evidence>
<evidence type="ECO:0000256" key="3">
    <source>
        <dbReference type="ARBA" id="ARBA00023015"/>
    </source>
</evidence>
<evidence type="ECO:0000256" key="5">
    <source>
        <dbReference type="ARBA" id="ARBA00023242"/>
    </source>
</evidence>
<feature type="region of interest" description="Disordered" evidence="7">
    <location>
        <begin position="848"/>
        <end position="868"/>
    </location>
</feature>
<evidence type="ECO:0000259" key="8">
    <source>
        <dbReference type="Pfam" id="PF10513"/>
    </source>
</evidence>
<protein>
    <recommendedName>
        <fullName evidence="6">Enhancer of polycomb-like protein</fullName>
    </recommendedName>
</protein>
<accession>A0AAN8P6T0</accession>
<evidence type="ECO:0000256" key="1">
    <source>
        <dbReference type="ARBA" id="ARBA00004123"/>
    </source>
</evidence>
<dbReference type="PANTHER" id="PTHR14898">
    <property type="entry name" value="ENHANCER OF POLYCOMB"/>
    <property type="match status" value="1"/>
</dbReference>
<evidence type="ECO:0000256" key="4">
    <source>
        <dbReference type="ARBA" id="ARBA00023163"/>
    </source>
</evidence>
<dbReference type="InterPro" id="IPR019542">
    <property type="entry name" value="Enhancer_polycomb-like_N"/>
</dbReference>
<evidence type="ECO:0000313" key="9">
    <source>
        <dbReference type="EMBL" id="KAK6634583.1"/>
    </source>
</evidence>
<comment type="similarity">
    <text evidence="2 6">Belongs to the enhancer of polycomb family.</text>
</comment>
<dbReference type="GO" id="GO:0035267">
    <property type="term" value="C:NuA4 histone acetyltransferase complex"/>
    <property type="evidence" value="ECO:0007669"/>
    <property type="project" value="InterPro"/>
</dbReference>
<dbReference type="AlphaFoldDB" id="A0AAN8P6T0"/>
<gene>
    <name evidence="9" type="ORF">RUM43_011984</name>
</gene>
<feature type="region of interest" description="Disordered" evidence="7">
    <location>
        <begin position="1189"/>
        <end position="1223"/>
    </location>
</feature>
<evidence type="ECO:0000256" key="6">
    <source>
        <dbReference type="RuleBase" id="RU361124"/>
    </source>
</evidence>
<organism evidence="9 10">
    <name type="scientific">Polyplax serrata</name>
    <name type="common">Common mouse louse</name>
    <dbReference type="NCBI Taxonomy" id="468196"/>
    <lineage>
        <taxon>Eukaryota</taxon>
        <taxon>Metazoa</taxon>
        <taxon>Ecdysozoa</taxon>
        <taxon>Arthropoda</taxon>
        <taxon>Hexapoda</taxon>
        <taxon>Insecta</taxon>
        <taxon>Pterygota</taxon>
        <taxon>Neoptera</taxon>
        <taxon>Paraneoptera</taxon>
        <taxon>Psocodea</taxon>
        <taxon>Troctomorpha</taxon>
        <taxon>Phthiraptera</taxon>
        <taxon>Anoplura</taxon>
        <taxon>Polyplacidae</taxon>
        <taxon>Polyplax</taxon>
    </lineage>
</organism>
<sequence>MSKLSFRARALDAAKPMPIYMTEELPDLPDYSAINRAVPQMPSGMEKEEECEHHLQRAICTGLIIPTPEVSNIEDTEAYDRLYTTLYKMPRQLIHMQPFAMEQDIPDYDMDSEDERFVNAQAKKMDLTPLKFEEMMDRLEKGSGQTVVTLQEAKGLLKEDDDLIIAVYDYWLNKRLKTVVPLIPVVKTEHRIGSAANNPYLAFRRRTEKMQTRKNRKNDETSYEKMLKLRRDLSRTVTLLELVKRREKTKRELLHLTIEVFEKRYQAQDFSGQLLAEVSAIKTRPAFAPIFSNQFGLNQQHWLSKVPIKEEILVPRKEKRQYKRRKHKENIGSVINRGSYLMSSLQASQDAIVSSEEELEAPRPEFSDLSQCDSDGMFSFRRKMGCSYLPPTSGFGNWPWCGEGVNEADKRFRFYPTSIATPRNRHIGLARKRMGRGGRVILDRTSGFSDEFWSSVDFNVYDNRPDLPMYQPKSPPETNETQWTNSYGESAIESLPNTLIIDVENLEGCESVNPFHASDDEQIGDSKTVEKHSTGGKRGSADETLVLARKCEDLTSEPEGDSMLVMSVCNSKSDFDLTGSERTRRSDTFEDEVARFNAVNDGKGCVVSGRLLGSRNCEVRNRVRGERSHFHERKEAENFSFLSLSNLNRSGKNIFRRNYRIGGFRNISNWRKPKQQSCNGKNKVAEGRRDVFTTNEISLTELFAESSVNLIPEPELETNDDSFAILDKLGLDDDFIKKEPEISLDVDEKGGALIKTEAGQSNGSFQKQRLKIDKNIFEFSETDFLKYETDCDVDDLLPDLLQNDVVGYCGLFGLTPNSRFNLVSPTYLPLETDKADGDQLEEVIDGSEERLETGQPEKKSTSPNPSNFGQIADISSDIGNHEVTLQLKMNGNLESSAPENVLTSRLNVKNDFPDGYQLGNGEQAKAQRPQPQEQTINYIFALNHHNYTISGPPGGNVKQSPVENSQGSETQNQGDGGLQGATGNPVVSASSGTSQPSAQGNSWKPTLYRAGPGILRTYKGTNARNIQLTTDGHLVVQDVGKKTVSNGPTSIGFNQRRMMRATVSGQQQPASISAQNPTVTQLVTNPSVFTLEGISPSQNFVAGNQNLVVNQGFVTSGQTATNFLGSNQNVHYVTTNQNVVTGNQIKQANLPQRKVSLLMNPDTGSSDAETVSVDLVNDSLETIDIERSEGDEAEGRASGQEITVENTNQMNVRKNNSLPMEVT</sequence>
<comment type="subcellular location">
    <subcellularLocation>
        <location evidence="1 6">Nucleus</location>
    </subcellularLocation>
</comment>
<feature type="compositionally biased region" description="Basic and acidic residues" evidence="7">
    <location>
        <begin position="848"/>
        <end position="860"/>
    </location>
</feature>
<feature type="domain" description="Enhancer of polycomb-like N-terminal" evidence="8">
    <location>
        <begin position="7"/>
        <end position="141"/>
    </location>
</feature>
<dbReference type="EMBL" id="JAWJWE010000005">
    <property type="protein sequence ID" value="KAK6634583.1"/>
    <property type="molecule type" value="Genomic_DNA"/>
</dbReference>
<comment type="caution">
    <text evidence="9">The sequence shown here is derived from an EMBL/GenBank/DDBJ whole genome shotgun (WGS) entry which is preliminary data.</text>
</comment>
<feature type="compositionally biased region" description="Polar residues" evidence="7">
    <location>
        <begin position="1200"/>
        <end position="1223"/>
    </location>
</feature>
<dbReference type="InterPro" id="IPR024943">
    <property type="entry name" value="Enhancer_polycomb"/>
</dbReference>
<reference evidence="9 10" key="1">
    <citation type="submission" date="2023-10" db="EMBL/GenBank/DDBJ databases">
        <title>Genomes of two closely related lineages of the louse Polyplax serrata with different host specificities.</title>
        <authorList>
            <person name="Martinu J."/>
            <person name="Tarabai H."/>
            <person name="Stefka J."/>
            <person name="Hypsa V."/>
        </authorList>
    </citation>
    <scope>NUCLEOTIDE SEQUENCE [LARGE SCALE GENOMIC DNA]</scope>
    <source>
        <strain evidence="9">HR10_N</strain>
    </source>
</reference>
<keyword evidence="5 6" id="KW-0539">Nucleus</keyword>
<dbReference type="GO" id="GO:0006357">
    <property type="term" value="P:regulation of transcription by RNA polymerase II"/>
    <property type="evidence" value="ECO:0007669"/>
    <property type="project" value="InterPro"/>
</dbReference>
<feature type="region of interest" description="Disordered" evidence="7">
    <location>
        <begin position="515"/>
        <end position="540"/>
    </location>
</feature>
<dbReference type="GO" id="GO:0005634">
    <property type="term" value="C:nucleus"/>
    <property type="evidence" value="ECO:0007669"/>
    <property type="project" value="UniProtKB-SubCell"/>
</dbReference>
<feature type="compositionally biased region" description="Polar residues" evidence="7">
    <location>
        <begin position="981"/>
        <end position="1004"/>
    </location>
</feature>
<feature type="region of interest" description="Disordered" evidence="7">
    <location>
        <begin position="947"/>
        <end position="1007"/>
    </location>
</feature>
<keyword evidence="4 6" id="KW-0804">Transcription</keyword>
<evidence type="ECO:0000256" key="7">
    <source>
        <dbReference type="SAM" id="MobiDB-lite"/>
    </source>
</evidence>
<name>A0AAN8P6T0_POLSC</name>
<keyword evidence="3 6" id="KW-0805">Transcription regulation</keyword>
<evidence type="ECO:0000256" key="2">
    <source>
        <dbReference type="ARBA" id="ARBA00008035"/>
    </source>
</evidence>
<dbReference type="Pfam" id="PF10513">
    <property type="entry name" value="EPL1"/>
    <property type="match status" value="1"/>
</dbReference>
<proteinExistence type="inferred from homology"/>
<feature type="compositionally biased region" description="Polar residues" evidence="7">
    <location>
        <begin position="957"/>
        <end position="973"/>
    </location>
</feature>